<feature type="coiled-coil region" evidence="1">
    <location>
        <begin position="208"/>
        <end position="293"/>
    </location>
</feature>
<accession>A0A385SLZ0</accession>
<dbReference type="AlphaFoldDB" id="A0A385SLZ0"/>
<dbReference type="Proteomes" id="UP000266183">
    <property type="component" value="Chromosome"/>
</dbReference>
<keyword evidence="4" id="KW-1185">Reference proteome</keyword>
<dbReference type="OrthoDB" id="7029750at2"/>
<dbReference type="EMBL" id="CP032382">
    <property type="protein sequence ID" value="AYB31984.1"/>
    <property type="molecule type" value="Genomic_DNA"/>
</dbReference>
<keyword evidence="1" id="KW-0175">Coiled coil</keyword>
<evidence type="ECO:0000313" key="3">
    <source>
        <dbReference type="EMBL" id="AYB31984.1"/>
    </source>
</evidence>
<gene>
    <name evidence="3" type="ORF">D4L85_16055</name>
</gene>
<evidence type="ECO:0000313" key="4">
    <source>
        <dbReference type="Proteomes" id="UP000266183"/>
    </source>
</evidence>
<sequence>MIIEKIELENFMCYAGKNILEFKEGINVIIGDNGYGKSKLYDAFYWVMYDQVFSTEKKIFENTKIVKSGIISDKAKTETPNGRVTCMVKITFKNVDRGNFYILERKYTINTKDGVIKENNDSEFTVMKKDLSYLNARMVTDEEEKNKIRERILPPPVKDYLWFQGEQVESIIDFNKQDTLTKAINVLSSITRYDQIKALAIVAAKTGNNEYDREVKRLSKDADKSEQLEIEKKQLEGKIQRYQDEETEVKENLSRAEEKCEVLLNKIGDATTVSELQQRKKGLLSQLVDLNQLQKEEQISFHRKMFRSKWVLKGTAKLHTDYSEQFSKYENLKLEAAADIKAKQNIEEEIAKKLQFRLPLDVPEPIYVQRMLDAERCLVCDREAKENSDPWNRIKELIDRPDRKNTSNLPEPVKHDFSADLKRLYQNGLALVHRIDELDEDINETLTKIANITTRIRQVNKQIEKVEEEIQKLLSDTSLSAETAENIIAEYSIQNKYVKDFSEQLNALSQKLENSRSTLRDVNDKLAALVDEIPKSLIEKREILNDFEAMAISTRERVFNQLILQLENEANKHYEAMTAGNKSVKGQIKLRKLPNGNYMPEIIDDSGKPLLGSNTSNLILVKLSAIMAIISAKSSSGLVDLYTLITDAPTSVFGEDYTIGFCKTISKVYKQSIIMSKEFYKNQNLKNELLSNPEIKIGKVYTITPSIIETERNNRNNLFTKVELDN</sequence>
<proteinExistence type="predicted"/>
<dbReference type="PANTHER" id="PTHR32114:SF2">
    <property type="entry name" value="ABC TRANSPORTER ABCH.3"/>
    <property type="match status" value="1"/>
</dbReference>
<organism evidence="3 4">
    <name type="scientific">Chryseolinea soli</name>
    <dbReference type="NCBI Taxonomy" id="2321403"/>
    <lineage>
        <taxon>Bacteria</taxon>
        <taxon>Pseudomonadati</taxon>
        <taxon>Bacteroidota</taxon>
        <taxon>Cytophagia</taxon>
        <taxon>Cytophagales</taxon>
        <taxon>Fulvivirgaceae</taxon>
        <taxon>Chryseolinea</taxon>
    </lineage>
</organism>
<dbReference type="PANTHER" id="PTHR32114">
    <property type="entry name" value="ABC TRANSPORTER ABCH.3"/>
    <property type="match status" value="1"/>
</dbReference>
<dbReference type="InterPro" id="IPR027417">
    <property type="entry name" value="P-loop_NTPase"/>
</dbReference>
<dbReference type="InterPro" id="IPR038729">
    <property type="entry name" value="Rad50/SbcC_AAA"/>
</dbReference>
<evidence type="ECO:0000256" key="1">
    <source>
        <dbReference type="SAM" id="Coils"/>
    </source>
</evidence>
<feature type="coiled-coil region" evidence="1">
    <location>
        <begin position="435"/>
        <end position="532"/>
    </location>
</feature>
<feature type="domain" description="Rad50/SbcC-type AAA" evidence="2">
    <location>
        <begin position="5"/>
        <end position="261"/>
    </location>
</feature>
<name>A0A385SLZ0_9BACT</name>
<dbReference type="KEGG" id="chk:D4L85_16055"/>
<dbReference type="GO" id="GO:0006302">
    <property type="term" value="P:double-strand break repair"/>
    <property type="evidence" value="ECO:0007669"/>
    <property type="project" value="InterPro"/>
</dbReference>
<dbReference type="SUPFAM" id="SSF52540">
    <property type="entry name" value="P-loop containing nucleoside triphosphate hydrolases"/>
    <property type="match status" value="1"/>
</dbReference>
<reference evidence="4" key="1">
    <citation type="submission" date="2018-09" db="EMBL/GenBank/DDBJ databases">
        <title>Chryseolinea sp. KIS68-18 isolated from soil.</title>
        <authorList>
            <person name="Weon H.-Y."/>
            <person name="Kwon S.-W."/>
            <person name="Lee S.A."/>
        </authorList>
    </citation>
    <scope>NUCLEOTIDE SEQUENCE [LARGE SCALE GENOMIC DNA]</scope>
    <source>
        <strain evidence="4">KIS68-18</strain>
    </source>
</reference>
<evidence type="ECO:0000259" key="2">
    <source>
        <dbReference type="Pfam" id="PF13476"/>
    </source>
</evidence>
<protein>
    <recommendedName>
        <fullName evidence="2">Rad50/SbcC-type AAA domain-containing protein</fullName>
    </recommendedName>
</protein>
<dbReference type="GO" id="GO:0016887">
    <property type="term" value="F:ATP hydrolysis activity"/>
    <property type="evidence" value="ECO:0007669"/>
    <property type="project" value="InterPro"/>
</dbReference>
<dbReference type="RefSeq" id="WP_119755245.1">
    <property type="nucleotide sequence ID" value="NZ_CP032382.1"/>
</dbReference>
<dbReference type="Pfam" id="PF13476">
    <property type="entry name" value="AAA_23"/>
    <property type="match status" value="1"/>
</dbReference>
<dbReference type="Gene3D" id="3.40.50.300">
    <property type="entry name" value="P-loop containing nucleotide triphosphate hydrolases"/>
    <property type="match status" value="1"/>
</dbReference>